<protein>
    <recommendedName>
        <fullName evidence="1">Putative endonuclease SegE-like GIY-YIG domain-containing protein</fullName>
    </recommendedName>
</protein>
<reference evidence="2 3" key="1">
    <citation type="journal article" date="2018" name="J. Microbiol.">
        <title>Bacillus spongiae sp. nov., isolated from sponge of Jeju Island.</title>
        <authorList>
            <person name="Lee G.E."/>
            <person name="Im W.T."/>
            <person name="Park J.S."/>
        </authorList>
    </citation>
    <scope>NUCLEOTIDE SEQUENCE [LARGE SCALE GENOMIC DNA]</scope>
    <source>
        <strain evidence="2 3">135PIL107-10</strain>
    </source>
</reference>
<organism evidence="2 3">
    <name type="scientific">Bacillus spongiae</name>
    <dbReference type="NCBI Taxonomy" id="2683610"/>
    <lineage>
        <taxon>Bacteria</taxon>
        <taxon>Bacillati</taxon>
        <taxon>Bacillota</taxon>
        <taxon>Bacilli</taxon>
        <taxon>Bacillales</taxon>
        <taxon>Bacillaceae</taxon>
        <taxon>Bacillus</taxon>
    </lineage>
</organism>
<evidence type="ECO:0000313" key="3">
    <source>
        <dbReference type="Proteomes" id="UP001312865"/>
    </source>
</evidence>
<accession>A0ABU8HIV9</accession>
<dbReference type="RefSeq" id="WP_336588713.1">
    <property type="nucleotide sequence ID" value="NZ_JBBAXC010000022.1"/>
</dbReference>
<dbReference type="InterPro" id="IPR035901">
    <property type="entry name" value="GIY-YIG_endonuc_sf"/>
</dbReference>
<keyword evidence="3" id="KW-1185">Reference proteome</keyword>
<comment type="caution">
    <text evidence="2">The sequence shown here is derived from an EMBL/GenBank/DDBJ whole genome shotgun (WGS) entry which is preliminary data.</text>
</comment>
<gene>
    <name evidence="2" type="ORF">WAK64_19650</name>
</gene>
<sequence length="193" mass="22569">MAKKSEKTLSGLKLNFFQWTKNEIRVTIQNPHEGKKALITSVEHTDRHHGKNKARTHNNIFTYFREVLQANGKWKEIEESTLGKKRNLSDKSEIDLDNKYGFIYITTNLVNGMKYVRKHSRNDETYLGSGVRLKEAIEKFGEANFEREIIAYAYTEEQLNTLEKMYIDTFNAVENPMFYNCAPGGNGWYEELR</sequence>
<dbReference type="InterPro" id="IPR045566">
    <property type="entry name" value="SegE-like_GIY-YIG"/>
</dbReference>
<evidence type="ECO:0000313" key="2">
    <source>
        <dbReference type="EMBL" id="MEI5909270.1"/>
    </source>
</evidence>
<name>A0ABU8HIV9_9BACI</name>
<dbReference type="Pfam" id="PF19835">
    <property type="entry name" value="SegE_GIY-YIG"/>
    <property type="match status" value="1"/>
</dbReference>
<evidence type="ECO:0000259" key="1">
    <source>
        <dbReference type="Pfam" id="PF19835"/>
    </source>
</evidence>
<dbReference type="SUPFAM" id="SSF82771">
    <property type="entry name" value="GIY-YIG endonuclease"/>
    <property type="match status" value="1"/>
</dbReference>
<dbReference type="Gene3D" id="3.40.1440.10">
    <property type="entry name" value="GIY-YIG endonuclease"/>
    <property type="match status" value="1"/>
</dbReference>
<proteinExistence type="predicted"/>
<feature type="domain" description="Putative endonuclease SegE-like GIY-YIG" evidence="1">
    <location>
        <begin position="94"/>
        <end position="180"/>
    </location>
</feature>
<dbReference type="EMBL" id="JBBAXC010000022">
    <property type="protein sequence ID" value="MEI5909270.1"/>
    <property type="molecule type" value="Genomic_DNA"/>
</dbReference>
<dbReference type="Proteomes" id="UP001312865">
    <property type="component" value="Unassembled WGS sequence"/>
</dbReference>